<gene>
    <name evidence="1" type="ORF">GCM10017056_23010</name>
</gene>
<sequence length="94" mass="9840">MSVSSDAAETLALQALAWIAAQDDLLSVFLGSSGISEGDLRASAGSPEVLAAVLDFLLMDDAWVTGFCDSQSLPYERIAHARAALPGGQMPNWT</sequence>
<dbReference type="RefSeq" id="WP_189680235.1">
    <property type="nucleotide sequence ID" value="NZ_BNCJ01000005.1"/>
</dbReference>
<comment type="caution">
    <text evidence="1">The sequence shown here is derived from an EMBL/GenBank/DDBJ whole genome shotgun (WGS) entry which is preliminary data.</text>
</comment>
<dbReference type="AlphaFoldDB" id="A0A8J3M7Z4"/>
<dbReference type="Pfam" id="PF12096">
    <property type="entry name" value="DUF3572"/>
    <property type="match status" value="1"/>
</dbReference>
<keyword evidence="2" id="KW-1185">Reference proteome</keyword>
<evidence type="ECO:0008006" key="3">
    <source>
        <dbReference type="Google" id="ProtNLM"/>
    </source>
</evidence>
<proteinExistence type="predicted"/>
<accession>A0A8J3M7Z4</accession>
<dbReference type="InterPro" id="IPR021955">
    <property type="entry name" value="DUF3572"/>
</dbReference>
<reference evidence="1" key="2">
    <citation type="submission" date="2020-09" db="EMBL/GenBank/DDBJ databases">
        <authorList>
            <person name="Sun Q."/>
            <person name="Kim S."/>
        </authorList>
    </citation>
    <scope>NUCLEOTIDE SEQUENCE</scope>
    <source>
        <strain evidence="1">KCTC 42650</strain>
    </source>
</reference>
<name>A0A8J3M7Z4_9RHOB</name>
<evidence type="ECO:0000313" key="2">
    <source>
        <dbReference type="Proteomes" id="UP000626220"/>
    </source>
</evidence>
<reference evidence="1" key="1">
    <citation type="journal article" date="2014" name="Int. J. Syst. Evol. Microbiol.">
        <title>Complete genome sequence of Corynebacterium casei LMG S-19264T (=DSM 44701T), isolated from a smear-ripened cheese.</title>
        <authorList>
            <consortium name="US DOE Joint Genome Institute (JGI-PGF)"/>
            <person name="Walter F."/>
            <person name="Albersmeier A."/>
            <person name="Kalinowski J."/>
            <person name="Ruckert C."/>
        </authorList>
    </citation>
    <scope>NUCLEOTIDE SEQUENCE</scope>
    <source>
        <strain evidence="1">KCTC 42650</strain>
    </source>
</reference>
<organism evidence="1 2">
    <name type="scientific">Seohaeicola zhoushanensis</name>
    <dbReference type="NCBI Taxonomy" id="1569283"/>
    <lineage>
        <taxon>Bacteria</taxon>
        <taxon>Pseudomonadati</taxon>
        <taxon>Pseudomonadota</taxon>
        <taxon>Alphaproteobacteria</taxon>
        <taxon>Rhodobacterales</taxon>
        <taxon>Roseobacteraceae</taxon>
        <taxon>Seohaeicola</taxon>
    </lineage>
</organism>
<evidence type="ECO:0000313" key="1">
    <source>
        <dbReference type="EMBL" id="GHF50704.1"/>
    </source>
</evidence>
<dbReference type="EMBL" id="BNCJ01000005">
    <property type="protein sequence ID" value="GHF50704.1"/>
    <property type="molecule type" value="Genomic_DNA"/>
</dbReference>
<dbReference type="Proteomes" id="UP000626220">
    <property type="component" value="Unassembled WGS sequence"/>
</dbReference>
<protein>
    <recommendedName>
        <fullName evidence="3">DUF3572 family protein</fullName>
    </recommendedName>
</protein>